<reference evidence="1 2" key="1">
    <citation type="submission" date="2020-03" db="EMBL/GenBank/DDBJ databases">
        <title>Leucobacter sp. nov., isolated from beetles.</title>
        <authorList>
            <person name="Hyun D.-W."/>
            <person name="Bae J.-W."/>
        </authorList>
    </citation>
    <scope>NUCLEOTIDE SEQUENCE [LARGE SCALE GENOMIC DNA]</scope>
    <source>
        <strain evidence="1 2">HDW9B</strain>
    </source>
</reference>
<dbReference type="EMBL" id="CP049934">
    <property type="protein sequence ID" value="QIM15885.1"/>
    <property type="molecule type" value="Genomic_DNA"/>
</dbReference>
<name>A0A6G8FHP0_9MICO</name>
<gene>
    <name evidence="1" type="ORF">G7067_04755</name>
</gene>
<dbReference type="RefSeq" id="WP_166322366.1">
    <property type="nucleotide sequence ID" value="NZ_CP049934.1"/>
</dbReference>
<accession>A0A6G8FHP0</accession>
<protein>
    <submittedName>
        <fullName evidence="1">Glycosyltransferase family 4 protein</fullName>
    </submittedName>
</protein>
<organism evidence="1 2">
    <name type="scientific">Leucobacter insecticola</name>
    <dbReference type="NCBI Taxonomy" id="2714934"/>
    <lineage>
        <taxon>Bacteria</taxon>
        <taxon>Bacillati</taxon>
        <taxon>Actinomycetota</taxon>
        <taxon>Actinomycetes</taxon>
        <taxon>Micrococcales</taxon>
        <taxon>Microbacteriaceae</taxon>
        <taxon>Leucobacter</taxon>
    </lineage>
</organism>
<proteinExistence type="predicted"/>
<dbReference type="KEGG" id="lins:G7067_04755"/>
<keyword evidence="2" id="KW-1185">Reference proteome</keyword>
<evidence type="ECO:0000313" key="2">
    <source>
        <dbReference type="Proteomes" id="UP000501387"/>
    </source>
</evidence>
<dbReference type="AlphaFoldDB" id="A0A6G8FHP0"/>
<dbReference type="GO" id="GO:0016740">
    <property type="term" value="F:transferase activity"/>
    <property type="evidence" value="ECO:0007669"/>
    <property type="project" value="UniProtKB-KW"/>
</dbReference>
<sequence>MPAAELRAQLAGATASLATLLPGGGYDYAFTSKVYSSLAVGCPVIFSGPGPTRSFVETANAQVAAGFAVGYDAPEIAAAMSNLVAQAPSAEDRRAVAEWTEAEHSLRAVANRVTRVMGSVAKTRRAKR</sequence>
<evidence type="ECO:0000313" key="1">
    <source>
        <dbReference type="EMBL" id="QIM15885.1"/>
    </source>
</evidence>
<keyword evidence="1" id="KW-0808">Transferase</keyword>
<dbReference type="Proteomes" id="UP000501387">
    <property type="component" value="Chromosome"/>
</dbReference>